<name>A0A9Q0N1G6_9DIPT</name>
<evidence type="ECO:0000256" key="9">
    <source>
        <dbReference type="ARBA" id="ARBA00022741"/>
    </source>
</evidence>
<evidence type="ECO:0000256" key="1">
    <source>
        <dbReference type="ARBA" id="ARBA00001946"/>
    </source>
</evidence>
<keyword evidence="12" id="KW-0460">Magnesium</keyword>
<evidence type="ECO:0000256" key="11">
    <source>
        <dbReference type="ARBA" id="ARBA00022840"/>
    </source>
</evidence>
<dbReference type="InterPro" id="IPR011009">
    <property type="entry name" value="Kinase-like_dom_sf"/>
</dbReference>
<evidence type="ECO:0000256" key="6">
    <source>
        <dbReference type="ARBA" id="ARBA00022527"/>
    </source>
</evidence>
<feature type="repeat" description="RCC1" evidence="13">
    <location>
        <begin position="194"/>
        <end position="245"/>
    </location>
</feature>
<evidence type="ECO:0000313" key="15">
    <source>
        <dbReference type="EMBL" id="KAJ6641121.1"/>
    </source>
</evidence>
<dbReference type="InterPro" id="IPR051997">
    <property type="entry name" value="STK_NEK"/>
</dbReference>
<dbReference type="SUPFAM" id="SSF50985">
    <property type="entry name" value="RCC1/BLIP-II"/>
    <property type="match status" value="1"/>
</dbReference>
<evidence type="ECO:0000256" key="13">
    <source>
        <dbReference type="PROSITE-ProRule" id="PRU00235"/>
    </source>
</evidence>
<evidence type="ECO:0000256" key="10">
    <source>
        <dbReference type="ARBA" id="ARBA00022777"/>
    </source>
</evidence>
<evidence type="ECO:0000256" key="5">
    <source>
        <dbReference type="ARBA" id="ARBA00022490"/>
    </source>
</evidence>
<dbReference type="AlphaFoldDB" id="A0A9Q0N1G6"/>
<feature type="non-terminal residue" evidence="15">
    <location>
        <position position="526"/>
    </location>
</feature>
<dbReference type="OrthoDB" id="248923at2759"/>
<dbReference type="InterPro" id="IPR000408">
    <property type="entry name" value="Reg_chr_condens"/>
</dbReference>
<reference evidence="15" key="1">
    <citation type="submission" date="2022-07" db="EMBL/GenBank/DDBJ databases">
        <authorList>
            <person name="Trinca V."/>
            <person name="Uliana J.V.C."/>
            <person name="Torres T.T."/>
            <person name="Ward R.J."/>
            <person name="Monesi N."/>
        </authorList>
    </citation>
    <scope>NUCLEOTIDE SEQUENCE</scope>
    <source>
        <strain evidence="15">HSMRA1968</strain>
        <tissue evidence="15">Whole embryos</tissue>
    </source>
</reference>
<keyword evidence="6" id="KW-0723">Serine/threonine-protein kinase</keyword>
<dbReference type="InterPro" id="IPR009091">
    <property type="entry name" value="RCC1/BLIP-II"/>
</dbReference>
<dbReference type="PRINTS" id="PR00633">
    <property type="entry name" value="RCCNDNSATION"/>
</dbReference>
<dbReference type="PROSITE" id="PS50012">
    <property type="entry name" value="RCC1_3"/>
    <property type="match status" value="4"/>
</dbReference>
<accession>A0A9Q0N1G6</accession>
<dbReference type="Gene3D" id="2.130.10.30">
    <property type="entry name" value="Regulator of chromosome condensation 1/beta-lactamase-inhibitor protein II"/>
    <property type="match status" value="2"/>
</dbReference>
<dbReference type="GO" id="GO:0046872">
    <property type="term" value="F:metal ion binding"/>
    <property type="evidence" value="ECO:0007669"/>
    <property type="project" value="UniProtKB-KW"/>
</dbReference>
<dbReference type="SUPFAM" id="SSF56112">
    <property type="entry name" value="Protein kinase-like (PK-like)"/>
    <property type="match status" value="1"/>
</dbReference>
<keyword evidence="11" id="KW-0067">ATP-binding</keyword>
<keyword evidence="8" id="KW-0479">Metal-binding</keyword>
<dbReference type="Pfam" id="PF00415">
    <property type="entry name" value="RCC1"/>
    <property type="match status" value="4"/>
</dbReference>
<organism evidence="15 16">
    <name type="scientific">Pseudolycoriella hygida</name>
    <dbReference type="NCBI Taxonomy" id="35572"/>
    <lineage>
        <taxon>Eukaryota</taxon>
        <taxon>Metazoa</taxon>
        <taxon>Ecdysozoa</taxon>
        <taxon>Arthropoda</taxon>
        <taxon>Hexapoda</taxon>
        <taxon>Insecta</taxon>
        <taxon>Pterygota</taxon>
        <taxon>Neoptera</taxon>
        <taxon>Endopterygota</taxon>
        <taxon>Diptera</taxon>
        <taxon>Nematocera</taxon>
        <taxon>Sciaroidea</taxon>
        <taxon>Sciaridae</taxon>
        <taxon>Pseudolycoriella</taxon>
    </lineage>
</organism>
<feature type="repeat" description="RCC1" evidence="13">
    <location>
        <begin position="246"/>
        <end position="298"/>
    </location>
</feature>
<evidence type="ECO:0000256" key="2">
    <source>
        <dbReference type="ARBA" id="ARBA00004496"/>
    </source>
</evidence>
<keyword evidence="10" id="KW-0808">Transferase</keyword>
<dbReference type="EC" id="2.7.11.1" evidence="4"/>
<feature type="repeat" description="RCC1" evidence="13">
    <location>
        <begin position="370"/>
        <end position="421"/>
    </location>
</feature>
<keyword evidence="16" id="KW-1185">Reference proteome</keyword>
<evidence type="ECO:0000313" key="16">
    <source>
        <dbReference type="Proteomes" id="UP001151699"/>
    </source>
</evidence>
<evidence type="ECO:0000256" key="8">
    <source>
        <dbReference type="ARBA" id="ARBA00022723"/>
    </source>
</evidence>
<evidence type="ECO:0000256" key="7">
    <source>
        <dbReference type="ARBA" id="ARBA00022553"/>
    </source>
</evidence>
<comment type="caution">
    <text evidence="15">The sequence shown here is derived from an EMBL/GenBank/DDBJ whole genome shotgun (WGS) entry which is preliminary data.</text>
</comment>
<dbReference type="Proteomes" id="UP001151699">
    <property type="component" value="Chromosome B"/>
</dbReference>
<dbReference type="PANTHER" id="PTHR44535:SF5">
    <property type="entry name" value="PROTEIN KINASE DOMAIN-CONTAINING PROTEIN"/>
    <property type="match status" value="1"/>
</dbReference>
<evidence type="ECO:0000256" key="12">
    <source>
        <dbReference type="ARBA" id="ARBA00022842"/>
    </source>
</evidence>
<feature type="region of interest" description="Disordered" evidence="14">
    <location>
        <begin position="434"/>
        <end position="454"/>
    </location>
</feature>
<comment type="similarity">
    <text evidence="3">Belongs to the protein kinase superfamily. NEK Ser/Thr protein kinase family. NIMA subfamily.</text>
</comment>
<sequence length="526" mass="57511">AQYIPLPSSYSEGLKSLISQLLKVEPNQRPSATEVLQYWIPLVYRNLGKNKGYEFKPIDSFSESCRSVLFADTSTKDFLNKQYMEASTATISGPRIERSVLYQLSAFGSNTILNPLQLPSNIKIHCVATNGSHFLVVTAGGQVYSWGEGSSGQLGYGNIGLWKHYPTCIDSLKKYKIISACAGEGFSVFLSDLGVVFTVGDNSKCSLGHNDVKNYLNCWPIDRLNDVNIILIACGTHHVVAVSRENNVFSWGTCKYGGLGLGKQICSSFPTRIHSPLFGTKIIKIACAQNCTLLLLENGEVLASGRNNDNKLGLGENVLQSMFFVGNVCSFECSSGLTTVVFQKHITDIDRKVLDISVSSNHSIFLIEGGYVLTTGKNNYGQRGLGHCNVISVPTLVTGIKDKYIKRVQCSLTYCVVFSDDNVITLWGTRTGLPDKSEDSSRNDTRKGSEKGNGFELGNSTAAFTNFLASVYKSELVLDPIDILAVFSSEEQIAKGYYIKIADIFPLHHSILVLVDTTTPLATNNV</sequence>
<keyword evidence="9" id="KW-0547">Nucleotide-binding</keyword>
<keyword evidence="10" id="KW-0418">Kinase</keyword>
<evidence type="ECO:0000256" key="14">
    <source>
        <dbReference type="SAM" id="MobiDB-lite"/>
    </source>
</evidence>
<dbReference type="GO" id="GO:0004674">
    <property type="term" value="F:protein serine/threonine kinase activity"/>
    <property type="evidence" value="ECO:0007669"/>
    <property type="project" value="UniProtKB-KW"/>
</dbReference>
<comment type="cofactor">
    <cofactor evidence="1">
        <name>Mg(2+)</name>
        <dbReference type="ChEBI" id="CHEBI:18420"/>
    </cofactor>
</comment>
<dbReference type="GO" id="GO:0005737">
    <property type="term" value="C:cytoplasm"/>
    <property type="evidence" value="ECO:0007669"/>
    <property type="project" value="UniProtKB-SubCell"/>
</dbReference>
<gene>
    <name evidence="15" type="primary">Herc2</name>
    <name evidence="15" type="ORF">Bhyg_06056</name>
</gene>
<evidence type="ECO:0000256" key="3">
    <source>
        <dbReference type="ARBA" id="ARBA00010886"/>
    </source>
</evidence>
<dbReference type="PANTHER" id="PTHR44535">
    <property type="entry name" value="PROTEIN CBG16200"/>
    <property type="match status" value="1"/>
</dbReference>
<protein>
    <recommendedName>
        <fullName evidence="4">non-specific serine/threonine protein kinase</fullName>
        <ecNumber evidence="4">2.7.11.1</ecNumber>
    </recommendedName>
</protein>
<comment type="subcellular location">
    <subcellularLocation>
        <location evidence="2">Cytoplasm</location>
    </subcellularLocation>
</comment>
<feature type="compositionally biased region" description="Basic and acidic residues" evidence="14">
    <location>
        <begin position="434"/>
        <end position="450"/>
    </location>
</feature>
<evidence type="ECO:0000256" key="4">
    <source>
        <dbReference type="ARBA" id="ARBA00012513"/>
    </source>
</evidence>
<keyword evidence="7" id="KW-0597">Phosphoprotein</keyword>
<feature type="repeat" description="RCC1" evidence="13">
    <location>
        <begin position="141"/>
        <end position="193"/>
    </location>
</feature>
<proteinExistence type="inferred from homology"/>
<dbReference type="GO" id="GO:0005524">
    <property type="term" value="F:ATP binding"/>
    <property type="evidence" value="ECO:0007669"/>
    <property type="project" value="UniProtKB-KW"/>
</dbReference>
<keyword evidence="5" id="KW-0963">Cytoplasm</keyword>
<dbReference type="EMBL" id="WJQU01000002">
    <property type="protein sequence ID" value="KAJ6641121.1"/>
    <property type="molecule type" value="Genomic_DNA"/>
</dbReference>